<evidence type="ECO:0000313" key="9">
    <source>
        <dbReference type="EMBL" id="PKU60809.1"/>
    </source>
</evidence>
<dbReference type="EMBL" id="KZ504939">
    <property type="protein sequence ID" value="PKU60809.1"/>
    <property type="molecule type" value="Genomic_DNA"/>
</dbReference>
<dbReference type="GO" id="GO:0004556">
    <property type="term" value="F:alpha-amylase activity"/>
    <property type="evidence" value="ECO:0007669"/>
    <property type="project" value="UniProtKB-EC"/>
</dbReference>
<evidence type="ECO:0000256" key="3">
    <source>
        <dbReference type="ARBA" id="ARBA00011245"/>
    </source>
</evidence>
<feature type="domain" description="Alpha-amylase C-terminal beta-sheet" evidence="8">
    <location>
        <begin position="5"/>
        <end position="63"/>
    </location>
</feature>
<comment type="subunit">
    <text evidence="3">Monomer.</text>
</comment>
<organism evidence="9 10">
    <name type="scientific">Dendrobium catenatum</name>
    <dbReference type="NCBI Taxonomy" id="906689"/>
    <lineage>
        <taxon>Eukaryota</taxon>
        <taxon>Viridiplantae</taxon>
        <taxon>Streptophyta</taxon>
        <taxon>Embryophyta</taxon>
        <taxon>Tracheophyta</taxon>
        <taxon>Spermatophyta</taxon>
        <taxon>Magnoliopsida</taxon>
        <taxon>Liliopsida</taxon>
        <taxon>Asparagales</taxon>
        <taxon>Orchidaceae</taxon>
        <taxon>Epidendroideae</taxon>
        <taxon>Malaxideae</taxon>
        <taxon>Dendrobiinae</taxon>
        <taxon>Dendrobium</taxon>
    </lineage>
</organism>
<keyword evidence="10" id="KW-1185">Reference proteome</keyword>
<keyword evidence="5" id="KW-0378">Hydrolase</keyword>
<keyword evidence="6" id="KW-0119">Carbohydrate metabolism</keyword>
<reference evidence="9 10" key="2">
    <citation type="journal article" date="2017" name="Nature">
        <title>The Apostasia genome and the evolution of orchids.</title>
        <authorList>
            <person name="Zhang G.Q."/>
            <person name="Liu K.W."/>
            <person name="Li Z."/>
            <person name="Lohaus R."/>
            <person name="Hsiao Y.Y."/>
            <person name="Niu S.C."/>
            <person name="Wang J.Y."/>
            <person name="Lin Y.C."/>
            <person name="Xu Q."/>
            <person name="Chen L.J."/>
            <person name="Yoshida K."/>
            <person name="Fujiwara S."/>
            <person name="Wang Z.W."/>
            <person name="Zhang Y.Q."/>
            <person name="Mitsuda N."/>
            <person name="Wang M."/>
            <person name="Liu G.H."/>
            <person name="Pecoraro L."/>
            <person name="Huang H.X."/>
            <person name="Xiao X.J."/>
            <person name="Lin M."/>
            <person name="Wu X.Y."/>
            <person name="Wu W.L."/>
            <person name="Chen Y.Y."/>
            <person name="Chang S.B."/>
            <person name="Sakamoto S."/>
            <person name="Ohme-Takagi M."/>
            <person name="Yagi M."/>
            <person name="Zeng S.J."/>
            <person name="Shen C.Y."/>
            <person name="Yeh C.M."/>
            <person name="Luo Y.B."/>
            <person name="Tsai W.C."/>
            <person name="Van de Peer Y."/>
            <person name="Liu Z.J."/>
        </authorList>
    </citation>
    <scope>NUCLEOTIDE SEQUENCE [LARGE SCALE GENOMIC DNA]</scope>
    <source>
        <tissue evidence="9">The whole plant</tissue>
    </source>
</reference>
<gene>
    <name evidence="9" type="primary">AMY2</name>
    <name evidence="9" type="ORF">MA16_Dca028888</name>
</gene>
<evidence type="ECO:0000256" key="1">
    <source>
        <dbReference type="ARBA" id="ARBA00000548"/>
    </source>
</evidence>
<dbReference type="InterPro" id="IPR013780">
    <property type="entry name" value="Glyco_hydro_b"/>
</dbReference>
<protein>
    <recommendedName>
        <fullName evidence="4">alpha-amylase</fullName>
        <ecNumber evidence="4">3.2.1.1</ecNumber>
    </recommendedName>
</protein>
<sequence>MDVRRHQDIHSRSTMRILESHSNLYAAIIGERVCIKIGDRSWCPTDGEWKLATSGTRYAVWCR</sequence>
<evidence type="ECO:0000256" key="2">
    <source>
        <dbReference type="ARBA" id="ARBA00001913"/>
    </source>
</evidence>
<accession>A0A2I0VBM9</accession>
<dbReference type="InterPro" id="IPR012850">
    <property type="entry name" value="A-amylase_bs_C"/>
</dbReference>
<dbReference type="Pfam" id="PF07821">
    <property type="entry name" value="Alpha-amyl_C2"/>
    <property type="match status" value="1"/>
</dbReference>
<comment type="catalytic activity">
    <reaction evidence="1">
        <text>Endohydrolysis of (1-&gt;4)-alpha-D-glucosidic linkages in polysaccharides containing three or more (1-&gt;4)-alpha-linked D-glucose units.</text>
        <dbReference type="EC" id="3.2.1.1"/>
    </reaction>
</comment>
<dbReference type="Gene3D" id="2.60.40.1180">
    <property type="entry name" value="Golgi alpha-mannosidase II"/>
    <property type="match status" value="1"/>
</dbReference>
<dbReference type="GO" id="GO:0005975">
    <property type="term" value="P:carbohydrate metabolic process"/>
    <property type="evidence" value="ECO:0007669"/>
    <property type="project" value="InterPro"/>
</dbReference>
<dbReference type="AlphaFoldDB" id="A0A2I0VBM9"/>
<dbReference type="EC" id="3.2.1.1" evidence="4"/>
<keyword evidence="7" id="KW-0326">Glycosidase</keyword>
<dbReference type="Proteomes" id="UP000233837">
    <property type="component" value="Unassembled WGS sequence"/>
</dbReference>
<evidence type="ECO:0000256" key="5">
    <source>
        <dbReference type="ARBA" id="ARBA00022801"/>
    </source>
</evidence>
<evidence type="ECO:0000256" key="6">
    <source>
        <dbReference type="ARBA" id="ARBA00023277"/>
    </source>
</evidence>
<dbReference type="SUPFAM" id="SSF51011">
    <property type="entry name" value="Glycosyl hydrolase domain"/>
    <property type="match status" value="1"/>
</dbReference>
<evidence type="ECO:0000313" key="10">
    <source>
        <dbReference type="Proteomes" id="UP000233837"/>
    </source>
</evidence>
<evidence type="ECO:0000256" key="7">
    <source>
        <dbReference type="ARBA" id="ARBA00023295"/>
    </source>
</evidence>
<comment type="cofactor">
    <cofactor evidence="2">
        <name>Ca(2+)</name>
        <dbReference type="ChEBI" id="CHEBI:29108"/>
    </cofactor>
</comment>
<dbReference type="GO" id="GO:0005509">
    <property type="term" value="F:calcium ion binding"/>
    <property type="evidence" value="ECO:0007669"/>
    <property type="project" value="InterPro"/>
</dbReference>
<reference evidence="9 10" key="1">
    <citation type="journal article" date="2016" name="Sci. Rep.">
        <title>The Dendrobium catenatum Lindl. genome sequence provides insights into polysaccharide synthase, floral development and adaptive evolution.</title>
        <authorList>
            <person name="Zhang G.Q."/>
            <person name="Xu Q."/>
            <person name="Bian C."/>
            <person name="Tsai W.C."/>
            <person name="Yeh C.M."/>
            <person name="Liu K.W."/>
            <person name="Yoshida K."/>
            <person name="Zhang L.S."/>
            <person name="Chang S.B."/>
            <person name="Chen F."/>
            <person name="Shi Y."/>
            <person name="Su Y.Y."/>
            <person name="Zhang Y.Q."/>
            <person name="Chen L.J."/>
            <person name="Yin Y."/>
            <person name="Lin M."/>
            <person name="Huang H."/>
            <person name="Deng H."/>
            <person name="Wang Z.W."/>
            <person name="Zhu S.L."/>
            <person name="Zhao X."/>
            <person name="Deng C."/>
            <person name="Niu S.C."/>
            <person name="Huang J."/>
            <person name="Wang M."/>
            <person name="Liu G.H."/>
            <person name="Yang H.J."/>
            <person name="Xiao X.J."/>
            <person name="Hsiao Y.Y."/>
            <person name="Wu W.L."/>
            <person name="Chen Y.Y."/>
            <person name="Mitsuda N."/>
            <person name="Ohme-Takagi M."/>
            <person name="Luo Y.B."/>
            <person name="Van de Peer Y."/>
            <person name="Liu Z.J."/>
        </authorList>
    </citation>
    <scope>NUCLEOTIDE SEQUENCE [LARGE SCALE GENOMIC DNA]</scope>
    <source>
        <tissue evidence="9">The whole plant</tissue>
    </source>
</reference>
<proteinExistence type="predicted"/>
<evidence type="ECO:0000259" key="8">
    <source>
        <dbReference type="SMART" id="SM00810"/>
    </source>
</evidence>
<evidence type="ECO:0000256" key="4">
    <source>
        <dbReference type="ARBA" id="ARBA00012595"/>
    </source>
</evidence>
<dbReference type="STRING" id="906689.A0A2I0VBM9"/>
<name>A0A2I0VBM9_9ASPA</name>
<dbReference type="SMART" id="SM00810">
    <property type="entry name" value="Alpha-amyl_C2"/>
    <property type="match status" value="1"/>
</dbReference>